<dbReference type="CDD" id="cd04623">
    <property type="entry name" value="CBS_pair_bac_euk"/>
    <property type="match status" value="1"/>
</dbReference>
<dbReference type="Gene3D" id="3.10.580.10">
    <property type="entry name" value="CBS-domain"/>
    <property type="match status" value="1"/>
</dbReference>
<accession>A0A420XKP2</accession>
<reference evidence="4 5" key="1">
    <citation type="submission" date="2018-10" db="EMBL/GenBank/DDBJ databases">
        <title>Genomic Encyclopedia of Archaeal and Bacterial Type Strains, Phase II (KMG-II): from individual species to whole genera.</title>
        <authorList>
            <person name="Goeker M."/>
        </authorList>
    </citation>
    <scope>NUCLEOTIDE SEQUENCE [LARGE SCALE GENOMIC DNA]</scope>
    <source>
        <strain evidence="4 5">RP-AC37</strain>
    </source>
</reference>
<keyword evidence="1 2" id="KW-0129">CBS domain</keyword>
<dbReference type="FunCoup" id="A0A420XKP2">
    <property type="interactions" value="85"/>
</dbReference>
<dbReference type="SMART" id="SM00116">
    <property type="entry name" value="CBS"/>
    <property type="match status" value="2"/>
</dbReference>
<organism evidence="4 5">
    <name type="scientific">Motilibacter peucedani</name>
    <dbReference type="NCBI Taxonomy" id="598650"/>
    <lineage>
        <taxon>Bacteria</taxon>
        <taxon>Bacillati</taxon>
        <taxon>Actinomycetota</taxon>
        <taxon>Actinomycetes</taxon>
        <taxon>Motilibacterales</taxon>
        <taxon>Motilibacteraceae</taxon>
        <taxon>Motilibacter</taxon>
    </lineage>
</organism>
<keyword evidence="5" id="KW-1185">Reference proteome</keyword>
<dbReference type="InterPro" id="IPR051257">
    <property type="entry name" value="Diverse_CBS-Domain"/>
</dbReference>
<sequence length="147" mass="15461">MWGMRAIDILRAKGGATVTIPPDADVRTLLDLLAEHRIGAVVLSPDGTTIAGIVSERDVVRALAASGPGVLDQQVSSICSPEVHTVGLGVHIDALMRLMTDQRIRHIPVVADGTLQGIVSIGDVVKHRIVELEGERAALSDYISASG</sequence>
<dbReference type="InterPro" id="IPR000644">
    <property type="entry name" value="CBS_dom"/>
</dbReference>
<dbReference type="PROSITE" id="PS51371">
    <property type="entry name" value="CBS"/>
    <property type="match status" value="2"/>
</dbReference>
<comment type="caution">
    <text evidence="4">The sequence shown here is derived from an EMBL/GenBank/DDBJ whole genome shotgun (WGS) entry which is preliminary data.</text>
</comment>
<protein>
    <submittedName>
        <fullName evidence="4">CBS domain protein</fullName>
    </submittedName>
</protein>
<evidence type="ECO:0000256" key="2">
    <source>
        <dbReference type="PROSITE-ProRule" id="PRU00703"/>
    </source>
</evidence>
<evidence type="ECO:0000256" key="1">
    <source>
        <dbReference type="ARBA" id="ARBA00023122"/>
    </source>
</evidence>
<proteinExistence type="predicted"/>
<dbReference type="InParanoid" id="A0A420XKP2"/>
<dbReference type="Pfam" id="PF00571">
    <property type="entry name" value="CBS"/>
    <property type="match status" value="2"/>
</dbReference>
<dbReference type="PANTHER" id="PTHR43080:SF2">
    <property type="entry name" value="CBS DOMAIN-CONTAINING PROTEIN"/>
    <property type="match status" value="1"/>
</dbReference>
<feature type="domain" description="CBS" evidence="3">
    <location>
        <begin position="79"/>
        <end position="139"/>
    </location>
</feature>
<dbReference type="InterPro" id="IPR044725">
    <property type="entry name" value="CBSX3_CBS_dom"/>
</dbReference>
<dbReference type="Proteomes" id="UP000281955">
    <property type="component" value="Unassembled WGS sequence"/>
</dbReference>
<dbReference type="PANTHER" id="PTHR43080">
    <property type="entry name" value="CBS DOMAIN-CONTAINING PROTEIN CBSX3, MITOCHONDRIAL"/>
    <property type="match status" value="1"/>
</dbReference>
<evidence type="ECO:0000313" key="5">
    <source>
        <dbReference type="Proteomes" id="UP000281955"/>
    </source>
</evidence>
<dbReference type="InterPro" id="IPR046342">
    <property type="entry name" value="CBS_dom_sf"/>
</dbReference>
<dbReference type="EMBL" id="RBWV01000016">
    <property type="protein sequence ID" value="RKS68580.1"/>
    <property type="molecule type" value="Genomic_DNA"/>
</dbReference>
<evidence type="ECO:0000313" key="4">
    <source>
        <dbReference type="EMBL" id="RKS68580.1"/>
    </source>
</evidence>
<gene>
    <name evidence="4" type="ORF">CLV35_3708</name>
</gene>
<dbReference type="SUPFAM" id="SSF54631">
    <property type="entry name" value="CBS-domain pair"/>
    <property type="match status" value="1"/>
</dbReference>
<dbReference type="AlphaFoldDB" id="A0A420XKP2"/>
<feature type="domain" description="CBS" evidence="3">
    <location>
        <begin position="9"/>
        <end position="73"/>
    </location>
</feature>
<name>A0A420XKP2_9ACTN</name>
<evidence type="ECO:0000259" key="3">
    <source>
        <dbReference type="PROSITE" id="PS51371"/>
    </source>
</evidence>